<dbReference type="SUPFAM" id="SSF55961">
    <property type="entry name" value="Bet v1-like"/>
    <property type="match status" value="1"/>
</dbReference>
<protein>
    <submittedName>
        <fullName evidence="1">SRPBCC family protein</fullName>
    </submittedName>
</protein>
<sequence>MKILIYILLGLVLTFSFFFYHENYLFSQYTESLPQKDDMNIPVNEKAPVISKDQIEIEAPVETVWETLTRINDWPSWQENVTETYVYDEVKEGTRFDWKAGGLSFKSEIHTSNTKSKFGWTGSTIGALAIHNWFFEEKGNRTIVKVEESLQGVLPKLFSSYFQNNLDKGLVTNLKELKSAAEKSFTESKNLN</sequence>
<evidence type="ECO:0000313" key="2">
    <source>
        <dbReference type="Proteomes" id="UP001589797"/>
    </source>
</evidence>
<organism evidence="1 2">
    <name type="scientific">Fontibacter flavus</name>
    <dbReference type="NCBI Taxonomy" id="654838"/>
    <lineage>
        <taxon>Bacteria</taxon>
        <taxon>Pseudomonadati</taxon>
        <taxon>Bacteroidota</taxon>
        <taxon>Cytophagia</taxon>
        <taxon>Cytophagales</taxon>
        <taxon>Cyclobacteriaceae</taxon>
        <taxon>Fontibacter</taxon>
    </lineage>
</organism>
<dbReference type="EMBL" id="JBHLWI010000055">
    <property type="protein sequence ID" value="MFC0264453.1"/>
    <property type="molecule type" value="Genomic_DNA"/>
</dbReference>
<dbReference type="Proteomes" id="UP001589797">
    <property type="component" value="Unassembled WGS sequence"/>
</dbReference>
<evidence type="ECO:0000313" key="1">
    <source>
        <dbReference type="EMBL" id="MFC0264453.1"/>
    </source>
</evidence>
<name>A0ABV6FX58_9BACT</name>
<dbReference type="Gene3D" id="3.30.530.20">
    <property type="match status" value="1"/>
</dbReference>
<dbReference type="Pfam" id="PF10604">
    <property type="entry name" value="Polyketide_cyc2"/>
    <property type="match status" value="1"/>
</dbReference>
<reference evidence="1 2" key="1">
    <citation type="submission" date="2024-09" db="EMBL/GenBank/DDBJ databases">
        <authorList>
            <person name="Sun Q."/>
            <person name="Mori K."/>
        </authorList>
    </citation>
    <scope>NUCLEOTIDE SEQUENCE [LARGE SCALE GENOMIC DNA]</scope>
    <source>
        <strain evidence="1 2">CCM 7650</strain>
    </source>
</reference>
<dbReference type="InterPro" id="IPR019587">
    <property type="entry name" value="Polyketide_cyclase/dehydratase"/>
</dbReference>
<keyword evidence="2" id="KW-1185">Reference proteome</keyword>
<gene>
    <name evidence="1" type="ORF">ACFFIP_17330</name>
</gene>
<accession>A0ABV6FX58</accession>
<proteinExistence type="predicted"/>
<comment type="caution">
    <text evidence="1">The sequence shown here is derived from an EMBL/GenBank/DDBJ whole genome shotgun (WGS) entry which is preliminary data.</text>
</comment>
<dbReference type="RefSeq" id="WP_382389005.1">
    <property type="nucleotide sequence ID" value="NZ_JBHLWI010000055.1"/>
</dbReference>
<dbReference type="InterPro" id="IPR023393">
    <property type="entry name" value="START-like_dom_sf"/>
</dbReference>